<proteinExistence type="predicted"/>
<comment type="caution">
    <text evidence="2">The sequence shown here is derived from an EMBL/GenBank/DDBJ whole genome shotgun (WGS) entry which is preliminary data.</text>
</comment>
<accession>A0ABQ3NRU5</accession>
<name>A0ABQ3NRU5_STRVG</name>
<feature type="compositionally biased region" description="Basic and acidic residues" evidence="1">
    <location>
        <begin position="40"/>
        <end position="61"/>
    </location>
</feature>
<gene>
    <name evidence="2" type="ORF">Scinn_49610</name>
</gene>
<dbReference type="EMBL" id="BNDV01000010">
    <property type="protein sequence ID" value="GHI15498.1"/>
    <property type="molecule type" value="Genomic_DNA"/>
</dbReference>
<organism evidence="2 3">
    <name type="scientific">Streptomyces virginiae</name>
    <name type="common">Streptomyces cinnamonensis</name>
    <dbReference type="NCBI Taxonomy" id="1961"/>
    <lineage>
        <taxon>Bacteria</taxon>
        <taxon>Bacillati</taxon>
        <taxon>Actinomycetota</taxon>
        <taxon>Actinomycetes</taxon>
        <taxon>Kitasatosporales</taxon>
        <taxon>Streptomycetaceae</taxon>
        <taxon>Streptomyces</taxon>
    </lineage>
</organism>
<reference evidence="3" key="1">
    <citation type="submission" date="2020-09" db="EMBL/GenBank/DDBJ databases">
        <title>Whole genome shotgun sequence of Streptomyces cinnamonensis NBRC 15873.</title>
        <authorList>
            <person name="Komaki H."/>
            <person name="Tamura T."/>
        </authorList>
    </citation>
    <scope>NUCLEOTIDE SEQUENCE [LARGE SCALE GENOMIC DNA]</scope>
    <source>
        <strain evidence="3">NBRC 15873</strain>
    </source>
</reference>
<evidence type="ECO:0000313" key="2">
    <source>
        <dbReference type="EMBL" id="GHI15498.1"/>
    </source>
</evidence>
<feature type="region of interest" description="Disordered" evidence="1">
    <location>
        <begin position="1"/>
        <end position="61"/>
    </location>
</feature>
<dbReference type="RefSeq" id="WP_051735257.1">
    <property type="nucleotide sequence ID" value="NZ_BMRU01000087.1"/>
</dbReference>
<dbReference type="Proteomes" id="UP000660554">
    <property type="component" value="Unassembled WGS sequence"/>
</dbReference>
<evidence type="ECO:0000313" key="3">
    <source>
        <dbReference type="Proteomes" id="UP000660554"/>
    </source>
</evidence>
<dbReference type="GeneID" id="86958658"/>
<sequence length="61" mass="6964">MKGTEDRRQEPVGGREEQAQEHPGPDPVHPEASKPVAGKTPEELRIRQERKMSHPRDRDAQ</sequence>
<evidence type="ECO:0000256" key="1">
    <source>
        <dbReference type="SAM" id="MobiDB-lite"/>
    </source>
</evidence>
<keyword evidence="3" id="KW-1185">Reference proteome</keyword>
<feature type="compositionally biased region" description="Basic and acidic residues" evidence="1">
    <location>
        <begin position="1"/>
        <end position="32"/>
    </location>
</feature>
<protein>
    <submittedName>
        <fullName evidence="2">Uncharacterized protein</fullName>
    </submittedName>
</protein>